<accession>A0AAV7F626</accession>
<keyword evidence="2" id="KW-1185">Reference proteome</keyword>
<dbReference type="AlphaFoldDB" id="A0AAV7F626"/>
<gene>
    <name evidence="1" type="ORF">H6P81_000084</name>
</gene>
<proteinExistence type="predicted"/>
<reference evidence="1 2" key="1">
    <citation type="submission" date="2021-07" db="EMBL/GenBank/DDBJ databases">
        <title>The Aristolochia fimbriata genome: insights into angiosperm evolution, floral development and chemical biosynthesis.</title>
        <authorList>
            <person name="Jiao Y."/>
        </authorList>
    </citation>
    <scope>NUCLEOTIDE SEQUENCE [LARGE SCALE GENOMIC DNA]</scope>
    <source>
        <strain evidence="1">IBCAS-2021</strain>
        <tissue evidence="1">Leaf</tissue>
    </source>
</reference>
<comment type="caution">
    <text evidence="1">The sequence shown here is derived from an EMBL/GenBank/DDBJ whole genome shotgun (WGS) entry which is preliminary data.</text>
</comment>
<organism evidence="1 2">
    <name type="scientific">Aristolochia fimbriata</name>
    <name type="common">White veined hardy Dutchman's pipe vine</name>
    <dbReference type="NCBI Taxonomy" id="158543"/>
    <lineage>
        <taxon>Eukaryota</taxon>
        <taxon>Viridiplantae</taxon>
        <taxon>Streptophyta</taxon>
        <taxon>Embryophyta</taxon>
        <taxon>Tracheophyta</taxon>
        <taxon>Spermatophyta</taxon>
        <taxon>Magnoliopsida</taxon>
        <taxon>Magnoliidae</taxon>
        <taxon>Piperales</taxon>
        <taxon>Aristolochiaceae</taxon>
        <taxon>Aristolochia</taxon>
    </lineage>
</organism>
<dbReference type="PANTHER" id="PTHR36484:SF2">
    <property type="entry name" value="OS01G0558700 PROTEIN"/>
    <property type="match status" value="1"/>
</dbReference>
<name>A0AAV7F626_ARIFI</name>
<dbReference type="PANTHER" id="PTHR36484">
    <property type="entry name" value="OS01G0558700 PROTEIN"/>
    <property type="match status" value="1"/>
</dbReference>
<dbReference type="EMBL" id="JAINDJ010000002">
    <property type="protein sequence ID" value="KAG9455576.1"/>
    <property type="molecule type" value="Genomic_DNA"/>
</dbReference>
<evidence type="ECO:0000313" key="1">
    <source>
        <dbReference type="EMBL" id="KAG9455576.1"/>
    </source>
</evidence>
<protein>
    <submittedName>
        <fullName evidence="1">Uncharacterized protein</fullName>
    </submittedName>
</protein>
<evidence type="ECO:0000313" key="2">
    <source>
        <dbReference type="Proteomes" id="UP000825729"/>
    </source>
</evidence>
<dbReference type="Proteomes" id="UP000825729">
    <property type="component" value="Unassembled WGS sequence"/>
</dbReference>
<sequence length="97" mass="10547">MSVKEGREVARAKPSTRFDRCFSGLNLSVPIEAGGLKDLDSDKLKTEIKRWARAVVTKKLHKIVIGRFLLVEGSTDELGQIPPEADSRGKANIAGDG</sequence>